<organism evidence="1 2">
    <name type="scientific">Sinanodonta woodiana</name>
    <name type="common">Chinese pond mussel</name>
    <name type="synonym">Anodonta woodiana</name>
    <dbReference type="NCBI Taxonomy" id="1069815"/>
    <lineage>
        <taxon>Eukaryota</taxon>
        <taxon>Metazoa</taxon>
        <taxon>Spiralia</taxon>
        <taxon>Lophotrochozoa</taxon>
        <taxon>Mollusca</taxon>
        <taxon>Bivalvia</taxon>
        <taxon>Autobranchia</taxon>
        <taxon>Heteroconchia</taxon>
        <taxon>Palaeoheterodonta</taxon>
        <taxon>Unionida</taxon>
        <taxon>Unionoidea</taxon>
        <taxon>Unionidae</taxon>
        <taxon>Unioninae</taxon>
        <taxon>Sinanodonta</taxon>
    </lineage>
</organism>
<comment type="caution">
    <text evidence="1">The sequence shown here is derived from an EMBL/GenBank/DDBJ whole genome shotgun (WGS) entry which is preliminary data.</text>
</comment>
<dbReference type="AlphaFoldDB" id="A0ABD3V377"/>
<sequence>MTSLPSSSDTIQCMVNSHQTPFSAWSTLIRHHSVHGQLSSDTIQCMVNSHQTPFSA</sequence>
<evidence type="ECO:0000313" key="2">
    <source>
        <dbReference type="Proteomes" id="UP001634394"/>
    </source>
</evidence>
<accession>A0ABD3V377</accession>
<proteinExistence type="predicted"/>
<protein>
    <submittedName>
        <fullName evidence="1">Uncharacterized protein</fullName>
    </submittedName>
</protein>
<dbReference type="Proteomes" id="UP001634394">
    <property type="component" value="Unassembled WGS sequence"/>
</dbReference>
<keyword evidence="2" id="KW-1185">Reference proteome</keyword>
<dbReference type="EMBL" id="JBJQND010000014">
    <property type="protein sequence ID" value="KAL3856114.1"/>
    <property type="molecule type" value="Genomic_DNA"/>
</dbReference>
<gene>
    <name evidence="1" type="ORF">ACJMK2_015307</name>
</gene>
<evidence type="ECO:0000313" key="1">
    <source>
        <dbReference type="EMBL" id="KAL3856114.1"/>
    </source>
</evidence>
<reference evidence="1 2" key="1">
    <citation type="submission" date="2024-11" db="EMBL/GenBank/DDBJ databases">
        <title>Chromosome-level genome assembly of the freshwater bivalve Anodonta woodiana.</title>
        <authorList>
            <person name="Chen X."/>
        </authorList>
    </citation>
    <scope>NUCLEOTIDE SEQUENCE [LARGE SCALE GENOMIC DNA]</scope>
    <source>
        <strain evidence="1">MN2024</strain>
        <tissue evidence="1">Gills</tissue>
    </source>
</reference>
<feature type="non-terminal residue" evidence="1">
    <location>
        <position position="56"/>
    </location>
</feature>
<name>A0ABD3V377_SINWO</name>